<sequence length="520" mass="57214">MEIDDALESAKSLGNTQIVILVATVLMNIETALTMLGNVFLAKNPPYHCSNHSGFSLNESVPFVEGAYATCLEYSNPGVSNETRECSSWEFDTDISGKSIVSEWSLVCDKDVLPRISQALVLAGFAFGSILGGPVADKYGRRPSILLSLVIFNIVGLSVSFVQNYLTFIILRFMMATIFKAVRIPIMNLLFESLVPRHRPVAGLIPSSMVSGGLMIMAGIAYLVRDWRYLNAVLMIPTLIIMVFSWFIPESVRWLLSQNKQEEAEQTMQQLASFNNVKDFPSPALSLPAENTNDVSSSDKESNEGSNLRTLLQLFKQPTWTVTAILSFNWFGTTRTLLSAFLSSSGAMLGIIIRYYALDETSLTSKILLTCLAIFGRFVMSFALLACILLMSDLFPTTMRNSGTAIVHLIGNMGSFASPLVLYLNKYFRHFALIVMVCFCLVSAGISLILPDTVGTTQPKTPADLQKCLITTRETTAKCRENNKGKKMTKPADGIRLTGYVDHGIGLQARDTTSKTNLVI</sequence>
<feature type="transmembrane region" description="Helical" evidence="5">
    <location>
        <begin position="229"/>
        <end position="248"/>
    </location>
</feature>
<feature type="transmembrane region" description="Helical" evidence="5">
    <location>
        <begin position="169"/>
        <end position="191"/>
    </location>
</feature>
<reference evidence="7 8" key="1">
    <citation type="journal article" date="2017" name="PLoS Biol.">
        <title>The sea cucumber genome provides insights into morphological evolution and visceral regeneration.</title>
        <authorList>
            <person name="Zhang X."/>
            <person name="Sun L."/>
            <person name="Yuan J."/>
            <person name="Sun Y."/>
            <person name="Gao Y."/>
            <person name="Zhang L."/>
            <person name="Li S."/>
            <person name="Dai H."/>
            <person name="Hamel J.F."/>
            <person name="Liu C."/>
            <person name="Yu Y."/>
            <person name="Liu S."/>
            <person name="Lin W."/>
            <person name="Guo K."/>
            <person name="Jin S."/>
            <person name="Xu P."/>
            <person name="Storey K.B."/>
            <person name="Huan P."/>
            <person name="Zhang T."/>
            <person name="Zhou Y."/>
            <person name="Zhang J."/>
            <person name="Lin C."/>
            <person name="Li X."/>
            <person name="Xing L."/>
            <person name="Huo D."/>
            <person name="Sun M."/>
            <person name="Wang L."/>
            <person name="Mercier A."/>
            <person name="Li F."/>
            <person name="Yang H."/>
            <person name="Xiang J."/>
        </authorList>
    </citation>
    <scope>NUCLEOTIDE SEQUENCE [LARGE SCALE GENOMIC DNA]</scope>
    <source>
        <strain evidence="7">Shaxun</strain>
        <tissue evidence="7">Muscle</tissue>
    </source>
</reference>
<dbReference type="InterPro" id="IPR005829">
    <property type="entry name" value="Sugar_transporter_CS"/>
</dbReference>
<feature type="transmembrane region" description="Helical" evidence="5">
    <location>
        <begin position="431"/>
        <end position="450"/>
    </location>
</feature>
<dbReference type="AlphaFoldDB" id="A0A2G8K991"/>
<dbReference type="PROSITE" id="PS50850">
    <property type="entry name" value="MFS"/>
    <property type="match status" value="1"/>
</dbReference>
<dbReference type="SUPFAM" id="SSF103473">
    <property type="entry name" value="MFS general substrate transporter"/>
    <property type="match status" value="1"/>
</dbReference>
<dbReference type="InterPro" id="IPR020846">
    <property type="entry name" value="MFS_dom"/>
</dbReference>
<feature type="transmembrane region" description="Helical" evidence="5">
    <location>
        <begin position="337"/>
        <end position="356"/>
    </location>
</feature>
<evidence type="ECO:0000256" key="2">
    <source>
        <dbReference type="ARBA" id="ARBA00022692"/>
    </source>
</evidence>
<keyword evidence="2 5" id="KW-0812">Transmembrane</keyword>
<dbReference type="Gene3D" id="1.20.1250.20">
    <property type="entry name" value="MFS general substrate transporter like domains"/>
    <property type="match status" value="2"/>
</dbReference>
<comment type="subcellular location">
    <subcellularLocation>
        <location evidence="1">Membrane</location>
        <topology evidence="1">Multi-pass membrane protein</topology>
    </subcellularLocation>
</comment>
<name>A0A2G8K991_STIJA</name>
<proteinExistence type="predicted"/>
<evidence type="ECO:0000256" key="5">
    <source>
        <dbReference type="SAM" id="Phobius"/>
    </source>
</evidence>
<dbReference type="InterPro" id="IPR005828">
    <property type="entry name" value="MFS_sugar_transport-like"/>
</dbReference>
<dbReference type="GO" id="GO:0022857">
    <property type="term" value="F:transmembrane transporter activity"/>
    <property type="evidence" value="ECO:0007669"/>
    <property type="project" value="InterPro"/>
</dbReference>
<accession>A0A2G8K991</accession>
<dbReference type="InterPro" id="IPR036259">
    <property type="entry name" value="MFS_trans_sf"/>
</dbReference>
<dbReference type="PROSITE" id="PS00216">
    <property type="entry name" value="SUGAR_TRANSPORT_1"/>
    <property type="match status" value="1"/>
</dbReference>
<dbReference type="Pfam" id="PF00083">
    <property type="entry name" value="Sugar_tr"/>
    <property type="match status" value="1"/>
</dbReference>
<keyword evidence="4 5" id="KW-0472">Membrane</keyword>
<dbReference type="OrthoDB" id="3936150at2759"/>
<evidence type="ECO:0000259" key="6">
    <source>
        <dbReference type="PROSITE" id="PS50850"/>
    </source>
</evidence>
<comment type="caution">
    <text evidence="7">The sequence shown here is derived from an EMBL/GenBank/DDBJ whole genome shotgun (WGS) entry which is preliminary data.</text>
</comment>
<keyword evidence="3 5" id="KW-1133">Transmembrane helix</keyword>
<feature type="transmembrane region" description="Helical" evidence="5">
    <location>
        <begin position="203"/>
        <end position="224"/>
    </location>
</feature>
<feature type="transmembrane region" description="Helical" evidence="5">
    <location>
        <begin position="403"/>
        <end position="424"/>
    </location>
</feature>
<feature type="transmembrane region" description="Helical" evidence="5">
    <location>
        <begin position="18"/>
        <end position="41"/>
    </location>
</feature>
<dbReference type="GO" id="GO:0016020">
    <property type="term" value="C:membrane"/>
    <property type="evidence" value="ECO:0007669"/>
    <property type="project" value="UniProtKB-SubCell"/>
</dbReference>
<protein>
    <submittedName>
        <fullName evidence="7">Putative solute carrier family 22 member 13-like</fullName>
    </submittedName>
</protein>
<dbReference type="EMBL" id="MRZV01000771">
    <property type="protein sequence ID" value="PIK44539.1"/>
    <property type="molecule type" value="Genomic_DNA"/>
</dbReference>
<feature type="transmembrane region" description="Helical" evidence="5">
    <location>
        <begin position="119"/>
        <end position="136"/>
    </location>
</feature>
<evidence type="ECO:0000313" key="7">
    <source>
        <dbReference type="EMBL" id="PIK44539.1"/>
    </source>
</evidence>
<feature type="domain" description="Major facilitator superfamily (MFS) profile" evidence="6">
    <location>
        <begin position="16"/>
        <end position="455"/>
    </location>
</feature>
<feature type="transmembrane region" description="Helical" evidence="5">
    <location>
        <begin position="142"/>
        <end position="162"/>
    </location>
</feature>
<evidence type="ECO:0000256" key="4">
    <source>
        <dbReference type="ARBA" id="ARBA00023136"/>
    </source>
</evidence>
<dbReference type="PANTHER" id="PTHR24064">
    <property type="entry name" value="SOLUTE CARRIER FAMILY 22 MEMBER"/>
    <property type="match status" value="1"/>
</dbReference>
<dbReference type="Proteomes" id="UP000230750">
    <property type="component" value="Unassembled WGS sequence"/>
</dbReference>
<dbReference type="STRING" id="307972.A0A2G8K991"/>
<keyword evidence="8" id="KW-1185">Reference proteome</keyword>
<gene>
    <name evidence="7" type="ORF">BSL78_18603</name>
</gene>
<evidence type="ECO:0000256" key="3">
    <source>
        <dbReference type="ARBA" id="ARBA00022989"/>
    </source>
</evidence>
<organism evidence="7 8">
    <name type="scientific">Stichopus japonicus</name>
    <name type="common">Sea cucumber</name>
    <dbReference type="NCBI Taxonomy" id="307972"/>
    <lineage>
        <taxon>Eukaryota</taxon>
        <taxon>Metazoa</taxon>
        <taxon>Echinodermata</taxon>
        <taxon>Eleutherozoa</taxon>
        <taxon>Echinozoa</taxon>
        <taxon>Holothuroidea</taxon>
        <taxon>Aspidochirotacea</taxon>
        <taxon>Aspidochirotida</taxon>
        <taxon>Stichopodidae</taxon>
        <taxon>Apostichopus</taxon>
    </lineage>
</organism>
<evidence type="ECO:0000256" key="1">
    <source>
        <dbReference type="ARBA" id="ARBA00004141"/>
    </source>
</evidence>
<evidence type="ECO:0000313" key="8">
    <source>
        <dbReference type="Proteomes" id="UP000230750"/>
    </source>
</evidence>
<feature type="transmembrane region" description="Helical" evidence="5">
    <location>
        <begin position="368"/>
        <end position="391"/>
    </location>
</feature>